<evidence type="ECO:0000313" key="14">
    <source>
        <dbReference type="EMBL" id="DAZ93704.1"/>
    </source>
</evidence>
<feature type="compositionally biased region" description="Basic and acidic residues" evidence="10">
    <location>
        <begin position="672"/>
        <end position="693"/>
    </location>
</feature>
<comment type="subcellular location">
    <subcellularLocation>
        <location evidence="1">Nucleus</location>
    </subcellularLocation>
</comment>
<keyword evidence="15" id="KW-1185">Reference proteome</keyword>
<feature type="domain" description="RRM" evidence="11">
    <location>
        <begin position="265"/>
        <end position="343"/>
    </location>
</feature>
<sequence>MHRDGFYRNDHDRSHSHSYGHDHRYQQQQQHQHPPHHDHHGDSDRSWRAPQGADAEQQWRRAPPASFERQRTPSEAQHGGTRVWDASPSPSLILRGLLPSVTDRMILDALASFRPVKARVMYHKVTGEPRGFAFVEFETTEAATEVVNACAFQPLRLEHRNITIGYADNSRAPPRQQQAPGAGGFQTNPSDWICEQCNATTFARRTSCFKCQAPRTETCLEVGQLRSQHSDGRGDGYQPSSGYAAHSSKTNGHADGESQAEVPSNVLVVRMLPPEVEEGELQVAFAEFNGVQDIRLIRDRATNESRGFGFVEFADIEAATTALRACSNLVIDGADVRVSYARESYKTGYQPARDGSANGHSINPIAAAAMEQAQWSMGNGYAQAMPPAQRQEQSQTAALEDVNALLESAAAAAMPHLEEPKKEWPLPFETGGGMYVFASEVGLYYDTDSMFYYDPLAKLYYNSFTGVYYQCRDGHKGTAAKFEKFVPPAPIDDSAFVPADCKSPVGNTTGTAPPAPVTTGVALKLPQGNKKKSISFGLKAVGSMNKVFEAAAPAAFEAPALPTSQKDPAAPVVVQSVSAGMKRKHAAEIARWSQVQRESAQKAGGGEATPPPNTSPASSVTHQNPKNNSELEKILEPTAVPICLLCRRKFGSMELLRKHETMSQLHKDNLAKAKQDKEAMAAQYDRDRDEKEARKAKKSKPNDATNTATTAATPAPNAPAADSSSALEGGLGAKMLKMMGWKSGEGLGKHGTGITAPIAATGNAGGNTAGLGTKTLADKINVADVASYKERLQQMVRARVLKERLLVASDWRADFLATLEKVKRWQRVDLVVVLEFVDLRLGDIQLGERHIWVLGGKLLHERQNLRALAAPRRHEVGNHRLARRHERLEVLLRLDHGQTFGRIGLILILQRREVLLTVLRVALDRLLTRLPVRWAHLAVLCVELQRLDQTQRLVHAAADWQVVDRHLLQHALWVDDEQATQGNAGVFKQHPILGRNDLGQVRHKRNAHTAEAATAAWQTRPRQVRLSRVHRHSHQLRVELFELAGAVVERDDLGRAHKNSTTYLPRYWSSEISVISSWCTAGAVNSGALCCTRAVGAGYWINASSSSSSPK</sequence>
<dbReference type="InterPro" id="IPR041591">
    <property type="entry name" value="OCRE"/>
</dbReference>
<dbReference type="GO" id="GO:0003723">
    <property type="term" value="F:RNA binding"/>
    <property type="evidence" value="ECO:0007669"/>
    <property type="project" value="UniProtKB-UniRule"/>
</dbReference>
<dbReference type="PROSITE" id="PS50102">
    <property type="entry name" value="RRM"/>
    <property type="match status" value="2"/>
</dbReference>
<evidence type="ECO:0000256" key="9">
    <source>
        <dbReference type="PROSITE-ProRule" id="PRU00322"/>
    </source>
</evidence>
<feature type="domain" description="RRM" evidence="11">
    <location>
        <begin position="90"/>
        <end position="169"/>
    </location>
</feature>
<dbReference type="GO" id="GO:0008270">
    <property type="term" value="F:zinc ion binding"/>
    <property type="evidence" value="ECO:0007669"/>
    <property type="project" value="UniProtKB-KW"/>
</dbReference>
<evidence type="ECO:0000313" key="15">
    <source>
        <dbReference type="Proteomes" id="UP001146120"/>
    </source>
</evidence>
<name>A0AAV2YLY4_9STRA</name>
<dbReference type="Pfam" id="PF00076">
    <property type="entry name" value="RRM_1"/>
    <property type="match status" value="2"/>
</dbReference>
<dbReference type="SMART" id="SM00360">
    <property type="entry name" value="RRM"/>
    <property type="match status" value="2"/>
</dbReference>
<dbReference type="Proteomes" id="UP001146120">
    <property type="component" value="Unassembled WGS sequence"/>
</dbReference>
<dbReference type="InterPro" id="IPR036443">
    <property type="entry name" value="Znf_RanBP2_sf"/>
</dbReference>
<evidence type="ECO:0000256" key="6">
    <source>
        <dbReference type="ARBA" id="ARBA00022884"/>
    </source>
</evidence>
<evidence type="ECO:0000259" key="11">
    <source>
        <dbReference type="PROSITE" id="PS50102"/>
    </source>
</evidence>
<feature type="domain" description="G-patch" evidence="12">
    <location>
        <begin position="728"/>
        <end position="776"/>
    </location>
</feature>
<evidence type="ECO:0000256" key="8">
    <source>
        <dbReference type="PROSITE-ProRule" id="PRU00176"/>
    </source>
</evidence>
<keyword evidence="5" id="KW-0862">Zinc</keyword>
<feature type="domain" description="RanBP2-type" evidence="13">
    <location>
        <begin position="188"/>
        <end position="217"/>
    </location>
</feature>
<dbReference type="GO" id="GO:0005634">
    <property type="term" value="C:nucleus"/>
    <property type="evidence" value="ECO:0007669"/>
    <property type="project" value="UniProtKB-SubCell"/>
</dbReference>
<protein>
    <recommendedName>
        <fullName evidence="16">RNA-binding protein 5</fullName>
    </recommendedName>
</protein>
<dbReference type="SMART" id="SM00547">
    <property type="entry name" value="ZnF_RBZ"/>
    <property type="match status" value="1"/>
</dbReference>
<evidence type="ECO:0000256" key="3">
    <source>
        <dbReference type="ARBA" id="ARBA00022737"/>
    </source>
</evidence>
<dbReference type="InterPro" id="IPR000467">
    <property type="entry name" value="G_patch_dom"/>
</dbReference>
<dbReference type="Pfam" id="PF17780">
    <property type="entry name" value="OCRE"/>
    <property type="match status" value="1"/>
</dbReference>
<feature type="region of interest" description="Disordered" evidence="10">
    <location>
        <begin position="226"/>
        <end position="260"/>
    </location>
</feature>
<reference evidence="14" key="1">
    <citation type="submission" date="2022-11" db="EMBL/GenBank/DDBJ databases">
        <authorList>
            <person name="Morgan W.R."/>
            <person name="Tartar A."/>
        </authorList>
    </citation>
    <scope>NUCLEOTIDE SEQUENCE</scope>
    <source>
        <strain evidence="14">ARSEF 373</strain>
    </source>
</reference>
<keyword evidence="7" id="KW-0539">Nucleus</keyword>
<evidence type="ECO:0008006" key="16">
    <source>
        <dbReference type="Google" id="ProtNLM"/>
    </source>
</evidence>
<dbReference type="PANTHER" id="PTHR13948:SF3">
    <property type="entry name" value="FI21118P1"/>
    <property type="match status" value="1"/>
</dbReference>
<dbReference type="GO" id="GO:0000398">
    <property type="term" value="P:mRNA splicing, via spliceosome"/>
    <property type="evidence" value="ECO:0007669"/>
    <property type="project" value="TreeGrafter"/>
</dbReference>
<dbReference type="Gene3D" id="3.30.70.330">
    <property type="match status" value="2"/>
</dbReference>
<feature type="region of interest" description="Disordered" evidence="10">
    <location>
        <begin position="588"/>
        <end position="626"/>
    </location>
</feature>
<evidence type="ECO:0000256" key="7">
    <source>
        <dbReference type="ARBA" id="ARBA00023242"/>
    </source>
</evidence>
<feature type="region of interest" description="Disordered" evidence="10">
    <location>
        <begin position="672"/>
        <end position="726"/>
    </location>
</feature>
<proteinExistence type="predicted"/>
<evidence type="ECO:0000256" key="5">
    <source>
        <dbReference type="ARBA" id="ARBA00022833"/>
    </source>
</evidence>
<reference evidence="14" key="2">
    <citation type="journal article" date="2023" name="Microbiol Resour">
        <title>Decontamination and Annotation of the Draft Genome Sequence of the Oomycete Lagenidium giganteum ARSEF 373.</title>
        <authorList>
            <person name="Morgan W.R."/>
            <person name="Tartar A."/>
        </authorList>
    </citation>
    <scope>NUCLEOTIDE SEQUENCE</scope>
    <source>
        <strain evidence="14">ARSEF 373</strain>
    </source>
</reference>
<keyword evidence="4 9" id="KW-0863">Zinc-finger</keyword>
<dbReference type="SUPFAM" id="SSF54928">
    <property type="entry name" value="RNA-binding domain, RBD"/>
    <property type="match status" value="2"/>
</dbReference>
<evidence type="ECO:0000259" key="12">
    <source>
        <dbReference type="PROSITE" id="PS50174"/>
    </source>
</evidence>
<feature type="compositionally biased region" description="Basic and acidic residues" evidence="10">
    <location>
        <begin position="1"/>
        <end position="25"/>
    </location>
</feature>
<dbReference type="CDD" id="cd16074">
    <property type="entry name" value="OCRE"/>
    <property type="match status" value="1"/>
</dbReference>
<comment type="caution">
    <text evidence="14">The sequence shown here is derived from an EMBL/GenBank/DDBJ whole genome shotgun (WGS) entry which is preliminary data.</text>
</comment>
<dbReference type="InterPro" id="IPR001876">
    <property type="entry name" value="Znf_RanBP2"/>
</dbReference>
<gene>
    <name evidence="14" type="ORF">N0F65_010199</name>
</gene>
<dbReference type="EMBL" id="DAKRPA010000297">
    <property type="protein sequence ID" value="DAZ93704.1"/>
    <property type="molecule type" value="Genomic_DNA"/>
</dbReference>
<dbReference type="SUPFAM" id="SSF90209">
    <property type="entry name" value="Ran binding protein zinc finger-like"/>
    <property type="match status" value="1"/>
</dbReference>
<evidence type="ECO:0000256" key="2">
    <source>
        <dbReference type="ARBA" id="ARBA00022723"/>
    </source>
</evidence>
<keyword evidence="6 8" id="KW-0694">RNA-binding</keyword>
<dbReference type="InterPro" id="IPR012677">
    <property type="entry name" value="Nucleotide-bd_a/b_plait_sf"/>
</dbReference>
<dbReference type="PANTHER" id="PTHR13948">
    <property type="entry name" value="RNA-BINDING PROTEIN"/>
    <property type="match status" value="1"/>
</dbReference>
<dbReference type="PROSITE" id="PS50174">
    <property type="entry name" value="G_PATCH"/>
    <property type="match status" value="1"/>
</dbReference>
<dbReference type="PROSITE" id="PS50199">
    <property type="entry name" value="ZF_RANBP2_2"/>
    <property type="match status" value="1"/>
</dbReference>
<dbReference type="AlphaFoldDB" id="A0AAV2YLY4"/>
<feature type="compositionally biased region" description="Low complexity" evidence="10">
    <location>
        <begin position="702"/>
        <end position="726"/>
    </location>
</feature>
<evidence type="ECO:0000256" key="10">
    <source>
        <dbReference type="SAM" id="MobiDB-lite"/>
    </source>
</evidence>
<dbReference type="Gene3D" id="4.10.1060.10">
    <property type="entry name" value="Zinc finger, RanBP2-type"/>
    <property type="match status" value="1"/>
</dbReference>
<dbReference type="Pfam" id="PF01585">
    <property type="entry name" value="G-patch"/>
    <property type="match status" value="1"/>
</dbReference>
<keyword evidence="2" id="KW-0479">Metal-binding</keyword>
<keyword evidence="3" id="KW-0677">Repeat</keyword>
<evidence type="ECO:0000259" key="13">
    <source>
        <dbReference type="PROSITE" id="PS50199"/>
    </source>
</evidence>
<evidence type="ECO:0000256" key="1">
    <source>
        <dbReference type="ARBA" id="ARBA00004123"/>
    </source>
</evidence>
<dbReference type="InterPro" id="IPR035979">
    <property type="entry name" value="RBD_domain_sf"/>
</dbReference>
<feature type="region of interest" description="Disordered" evidence="10">
    <location>
        <begin position="1"/>
        <end position="86"/>
    </location>
</feature>
<dbReference type="InterPro" id="IPR000504">
    <property type="entry name" value="RRM_dom"/>
</dbReference>
<evidence type="ECO:0000256" key="4">
    <source>
        <dbReference type="ARBA" id="ARBA00022771"/>
    </source>
</evidence>
<accession>A0AAV2YLY4</accession>
<dbReference type="SMART" id="SM00443">
    <property type="entry name" value="G_patch"/>
    <property type="match status" value="1"/>
</dbReference>
<organism evidence="14 15">
    <name type="scientific">Lagenidium giganteum</name>
    <dbReference type="NCBI Taxonomy" id="4803"/>
    <lineage>
        <taxon>Eukaryota</taxon>
        <taxon>Sar</taxon>
        <taxon>Stramenopiles</taxon>
        <taxon>Oomycota</taxon>
        <taxon>Peronosporomycetes</taxon>
        <taxon>Pythiales</taxon>
        <taxon>Pythiaceae</taxon>
    </lineage>
</organism>